<dbReference type="RefSeq" id="WP_091011401.1">
    <property type="nucleotide sequence ID" value="NZ_CP041745.1"/>
</dbReference>
<reference evidence="1 2" key="1">
    <citation type="submission" date="2016-10" db="EMBL/GenBank/DDBJ databases">
        <authorList>
            <person name="de Groot N.N."/>
        </authorList>
    </citation>
    <scope>NUCLEOTIDE SEQUENCE [LARGE SCALE GENOMIC DNA]</scope>
    <source>
        <strain evidence="1 2">LMG 23650</strain>
    </source>
</reference>
<name>A0A1I3IZB9_9BURK</name>
<dbReference type="EMBL" id="FOQU01000003">
    <property type="protein sequence ID" value="SFI53311.1"/>
    <property type="molecule type" value="Genomic_DNA"/>
</dbReference>
<dbReference type="OrthoDB" id="9098539at2"/>
<evidence type="ECO:0000313" key="2">
    <source>
        <dbReference type="Proteomes" id="UP000199548"/>
    </source>
</evidence>
<gene>
    <name evidence="1" type="ORF">SAMN05192543_103487</name>
</gene>
<protein>
    <submittedName>
        <fullName evidence="1">Uncharacterized protein</fullName>
    </submittedName>
</protein>
<keyword evidence="2" id="KW-1185">Reference proteome</keyword>
<dbReference type="AlphaFoldDB" id="A0A1I3IZB9"/>
<dbReference type="STRING" id="420953.SAMN05192543_103487"/>
<sequence length="139" mass="15753">MKVIKDCWTSLGVSECQYGGHLFDGANATIYVNHWLAAFGGFDRNFYRRNPDGFVGHCLLVFLGVRRFDLIATPYVRAQGRVVWQDPVNFNYSGLAREGISRFEMEGSLQGFASSVSILVEAQEFELRILEEHEPARQS</sequence>
<organism evidence="1 2">
    <name type="scientific">Paraburkholderia megapolitana</name>
    <dbReference type="NCBI Taxonomy" id="420953"/>
    <lineage>
        <taxon>Bacteria</taxon>
        <taxon>Pseudomonadati</taxon>
        <taxon>Pseudomonadota</taxon>
        <taxon>Betaproteobacteria</taxon>
        <taxon>Burkholderiales</taxon>
        <taxon>Burkholderiaceae</taxon>
        <taxon>Paraburkholderia</taxon>
    </lineage>
</organism>
<proteinExistence type="predicted"/>
<evidence type="ECO:0000313" key="1">
    <source>
        <dbReference type="EMBL" id="SFI53311.1"/>
    </source>
</evidence>
<accession>A0A1I3IZB9</accession>
<dbReference type="Proteomes" id="UP000199548">
    <property type="component" value="Unassembled WGS sequence"/>
</dbReference>